<dbReference type="InterPro" id="IPR044880">
    <property type="entry name" value="NCX_ion-bd_dom_sf"/>
</dbReference>
<dbReference type="Gene3D" id="1.20.1420.30">
    <property type="entry name" value="NCX, central ion-binding region"/>
    <property type="match status" value="1"/>
</dbReference>
<dbReference type="GO" id="GO:0006874">
    <property type="term" value="P:intracellular calcium ion homeostasis"/>
    <property type="evidence" value="ECO:0007669"/>
    <property type="project" value="TreeGrafter"/>
</dbReference>
<dbReference type="GO" id="GO:0005262">
    <property type="term" value="F:calcium channel activity"/>
    <property type="evidence" value="ECO:0007669"/>
    <property type="project" value="TreeGrafter"/>
</dbReference>
<proteinExistence type="predicted"/>
<evidence type="ECO:0000259" key="6">
    <source>
        <dbReference type="Pfam" id="PF01699"/>
    </source>
</evidence>
<keyword evidence="3 5" id="KW-1133">Transmembrane helix</keyword>
<gene>
    <name evidence="7" type="ORF">METZ01_LOCUS114844</name>
</gene>
<evidence type="ECO:0000256" key="2">
    <source>
        <dbReference type="ARBA" id="ARBA00022692"/>
    </source>
</evidence>
<dbReference type="GO" id="GO:0005886">
    <property type="term" value="C:plasma membrane"/>
    <property type="evidence" value="ECO:0007669"/>
    <property type="project" value="TreeGrafter"/>
</dbReference>
<keyword evidence="2 5" id="KW-0812">Transmembrane</keyword>
<evidence type="ECO:0000256" key="1">
    <source>
        <dbReference type="ARBA" id="ARBA00004141"/>
    </source>
</evidence>
<feature type="domain" description="Sodium/calcium exchanger membrane region" evidence="6">
    <location>
        <begin position="166"/>
        <end position="306"/>
    </location>
</feature>
<evidence type="ECO:0000256" key="3">
    <source>
        <dbReference type="ARBA" id="ARBA00022989"/>
    </source>
</evidence>
<dbReference type="PANTHER" id="PTHR10846">
    <property type="entry name" value="SODIUM/POTASSIUM/CALCIUM EXCHANGER"/>
    <property type="match status" value="1"/>
</dbReference>
<dbReference type="InterPro" id="IPR004481">
    <property type="entry name" value="K/Na/Ca-exchanger"/>
</dbReference>
<organism evidence="7">
    <name type="scientific">marine metagenome</name>
    <dbReference type="NCBI Taxonomy" id="408172"/>
    <lineage>
        <taxon>unclassified sequences</taxon>
        <taxon>metagenomes</taxon>
        <taxon>ecological metagenomes</taxon>
    </lineage>
</organism>
<dbReference type="GO" id="GO:0008273">
    <property type="term" value="F:calcium, potassium:sodium antiporter activity"/>
    <property type="evidence" value="ECO:0007669"/>
    <property type="project" value="TreeGrafter"/>
</dbReference>
<feature type="transmembrane region" description="Helical" evidence="5">
    <location>
        <begin position="264"/>
        <end position="282"/>
    </location>
</feature>
<feature type="transmembrane region" description="Helical" evidence="5">
    <location>
        <begin position="230"/>
        <end position="252"/>
    </location>
</feature>
<feature type="transmembrane region" description="Helical" evidence="5">
    <location>
        <begin position="100"/>
        <end position="117"/>
    </location>
</feature>
<comment type="subcellular location">
    <subcellularLocation>
        <location evidence="1">Membrane</location>
        <topology evidence="1">Multi-pass membrane protein</topology>
    </subcellularLocation>
</comment>
<feature type="domain" description="Sodium/calcium exchanger membrane region" evidence="6">
    <location>
        <begin position="3"/>
        <end position="136"/>
    </location>
</feature>
<accession>A0A381XBK8</accession>
<dbReference type="AlphaFoldDB" id="A0A381XBK8"/>
<feature type="transmembrane region" description="Helical" evidence="5">
    <location>
        <begin position="289"/>
        <end position="306"/>
    </location>
</feature>
<feature type="transmembrane region" description="Helical" evidence="5">
    <location>
        <begin position="200"/>
        <end position="223"/>
    </location>
</feature>
<keyword evidence="4 5" id="KW-0472">Membrane</keyword>
<dbReference type="EMBL" id="UINC01014551">
    <property type="protein sequence ID" value="SVA61990.1"/>
    <property type="molecule type" value="Genomic_DNA"/>
</dbReference>
<feature type="transmembrane region" description="Helical" evidence="5">
    <location>
        <begin position="157"/>
        <end position="180"/>
    </location>
</feature>
<dbReference type="NCBIfam" id="TIGR00367">
    <property type="entry name" value="calcium/sodium antiporter"/>
    <property type="match status" value="1"/>
</dbReference>
<sequence>MFGGFVYLLLGGELLVRGALGLSKEWKIQPVVVGMTVVAMGTSAPELMVSTFSALSGYPGIAIGNVVGSNIANVLLVVGVPVLIYPIVCTQEGLLRQTNLMIAVSLLFIVMCVFEPINFLEGVLLVGLLISFLIAATRGAGLIALDDAEEEMDRGVGLPSYPSTITLFIVLGVIALPLGADLVVEGGVGLARSWGVSEAVIGLSLIALGTSLPELSTTVIAAIHKSSDVAIGNVVGSNLFNILAILGITALLTDIPVDPAFLRFDLWFMFAVSVLLWLFVLLRATINRIWGFVFLAGYFGYLFIIYQ</sequence>
<evidence type="ECO:0000313" key="7">
    <source>
        <dbReference type="EMBL" id="SVA61990.1"/>
    </source>
</evidence>
<reference evidence="7" key="1">
    <citation type="submission" date="2018-05" db="EMBL/GenBank/DDBJ databases">
        <authorList>
            <person name="Lanie J.A."/>
            <person name="Ng W.-L."/>
            <person name="Kazmierczak K.M."/>
            <person name="Andrzejewski T.M."/>
            <person name="Davidsen T.M."/>
            <person name="Wayne K.J."/>
            <person name="Tettelin H."/>
            <person name="Glass J.I."/>
            <person name="Rusch D."/>
            <person name="Podicherti R."/>
            <person name="Tsui H.-C.T."/>
            <person name="Winkler M.E."/>
        </authorList>
    </citation>
    <scope>NUCLEOTIDE SEQUENCE</scope>
</reference>
<evidence type="ECO:0000256" key="4">
    <source>
        <dbReference type="ARBA" id="ARBA00023136"/>
    </source>
</evidence>
<dbReference type="InterPro" id="IPR004837">
    <property type="entry name" value="NaCa_Exmemb"/>
</dbReference>
<protein>
    <recommendedName>
        <fullName evidence="6">Sodium/calcium exchanger membrane region domain-containing protein</fullName>
    </recommendedName>
</protein>
<dbReference type="Pfam" id="PF01699">
    <property type="entry name" value="Na_Ca_ex"/>
    <property type="match status" value="2"/>
</dbReference>
<name>A0A381XBK8_9ZZZZ</name>
<feature type="transmembrane region" description="Helical" evidence="5">
    <location>
        <begin position="67"/>
        <end position="88"/>
    </location>
</feature>
<dbReference type="PANTHER" id="PTHR10846:SF8">
    <property type="entry name" value="INNER MEMBRANE PROTEIN YRBG"/>
    <property type="match status" value="1"/>
</dbReference>
<evidence type="ECO:0000256" key="5">
    <source>
        <dbReference type="SAM" id="Phobius"/>
    </source>
</evidence>
<feature type="transmembrane region" description="Helical" evidence="5">
    <location>
        <begin position="123"/>
        <end position="145"/>
    </location>
</feature>